<sequence>MPPRSSQNTRSTPARTPRTNQTRHPRSSPPAARPRTNRINPFRHETQLNRALRNRTHARTMRSLQRLEALHRGELPMPSSTRALQAHLQAEQSGPGNELVDPPFDDQLNNDPSSNQPEPFPQTDLWDNFDENEWEDLHTVAPAQQQSSLSQRINQFNALQTRQRLVDNWNRNIPQLHGMYMWLKAKTGNWTFENAFDSWEDHICSCTSFTYRTIDLFDLMWQKRIQKRFCKCVPDVVRLLATGYIASSPVRPTTAFSVRLLHFHNLAWQWCNVATLPFTEMLSRWLEERSPKILNAKGTERRELRKCFSAAVDIFRLMLLKTSETVDSALQLSTTQKLARSCCPGCFGKKSSDDEYRARSSVKDSLIVCLDGNFQHRHNAKAGLDAPLTTPPIFLDPERIQSMQNNISNLAACNEQPDPCSESHKAANDTRSETTWKGCDDTGLMGCCCRHDQVVSLANIYRSGEQ</sequence>
<reference evidence="4 5" key="3">
    <citation type="journal article" date="2017" name="G3 (Bethesda)">
        <title>Comparative analysis highlights variable genome content of wheat rusts and divergence of the mating loci.</title>
        <authorList>
            <person name="Cuomo C.A."/>
            <person name="Bakkeren G."/>
            <person name="Khalil H.B."/>
            <person name="Panwar V."/>
            <person name="Joly D."/>
            <person name="Linning R."/>
            <person name="Sakthikumar S."/>
            <person name="Song X."/>
            <person name="Adiconis X."/>
            <person name="Fan L."/>
            <person name="Goldberg J.M."/>
            <person name="Levin J.Z."/>
            <person name="Young S."/>
            <person name="Zeng Q."/>
            <person name="Anikster Y."/>
            <person name="Bruce M."/>
            <person name="Wang M."/>
            <person name="Yin C."/>
            <person name="McCallum B."/>
            <person name="Szabo L.J."/>
            <person name="Hulbert S."/>
            <person name="Chen X."/>
            <person name="Fellers J.P."/>
        </authorList>
    </citation>
    <scope>NUCLEOTIDE SEQUENCE</scope>
    <source>
        <strain evidence="5">Isolate 1-1 / race 1 (BBBD)</strain>
        <strain evidence="4">isolate 1-1 / race 1 (BBBD)</strain>
    </source>
</reference>
<evidence type="ECO:0000313" key="4">
    <source>
        <dbReference type="EnsemblFungi" id="PTTG_12235-t43_1-p1"/>
    </source>
</evidence>
<name>A0A180G1W1_PUCT1</name>
<reference evidence="3" key="1">
    <citation type="submission" date="2009-11" db="EMBL/GenBank/DDBJ databases">
        <authorList>
            <consortium name="The Broad Institute Genome Sequencing Platform"/>
            <person name="Ward D."/>
            <person name="Feldgarden M."/>
            <person name="Earl A."/>
            <person name="Young S.K."/>
            <person name="Zeng Q."/>
            <person name="Koehrsen M."/>
            <person name="Alvarado L."/>
            <person name="Berlin A."/>
            <person name="Bochicchio J."/>
            <person name="Borenstein D."/>
            <person name="Chapman S.B."/>
            <person name="Chen Z."/>
            <person name="Engels R."/>
            <person name="Freedman E."/>
            <person name="Gellesch M."/>
            <person name="Goldberg J."/>
            <person name="Griggs A."/>
            <person name="Gujja S."/>
            <person name="Heilman E."/>
            <person name="Heiman D."/>
            <person name="Hepburn T."/>
            <person name="Howarth C."/>
            <person name="Jen D."/>
            <person name="Larson L."/>
            <person name="Lewis B."/>
            <person name="Mehta T."/>
            <person name="Park D."/>
            <person name="Pearson M."/>
            <person name="Roberts A."/>
            <person name="Saif S."/>
            <person name="Shea T."/>
            <person name="Shenoy N."/>
            <person name="Sisk P."/>
            <person name="Stolte C."/>
            <person name="Sykes S."/>
            <person name="Thomson T."/>
            <person name="Walk T."/>
            <person name="White J."/>
            <person name="Yandava C."/>
            <person name="Izard J."/>
            <person name="Baranova O.V."/>
            <person name="Blanton J.M."/>
            <person name="Tanner A.C."/>
            <person name="Dewhirst F.E."/>
            <person name="Haas B."/>
            <person name="Nusbaum C."/>
            <person name="Birren B."/>
        </authorList>
    </citation>
    <scope>NUCLEOTIDE SEQUENCE [LARGE SCALE GENOMIC DNA]</scope>
    <source>
        <strain evidence="3">1-1 BBBD Race 1</strain>
    </source>
</reference>
<gene>
    <name evidence="3" type="ORF">PTTG_12235</name>
</gene>
<evidence type="ECO:0000259" key="2">
    <source>
        <dbReference type="Pfam" id="PF18802"/>
    </source>
</evidence>
<dbReference type="Proteomes" id="UP000005240">
    <property type="component" value="Unassembled WGS sequence"/>
</dbReference>
<dbReference type="PANTHER" id="PTHR33096">
    <property type="entry name" value="CXC2 DOMAIN-CONTAINING PROTEIN"/>
    <property type="match status" value="1"/>
</dbReference>
<reference evidence="3" key="2">
    <citation type="submission" date="2016-05" db="EMBL/GenBank/DDBJ databases">
        <title>Comparative analysis highlights variable genome content of wheat rusts and divergence of the mating loci.</title>
        <authorList>
            <person name="Cuomo C.A."/>
            <person name="Bakkeren G."/>
            <person name="Szabo L."/>
            <person name="Khalil H."/>
            <person name="Joly D."/>
            <person name="Goldberg J."/>
            <person name="Young S."/>
            <person name="Zeng Q."/>
            <person name="Fellers J."/>
        </authorList>
    </citation>
    <scope>NUCLEOTIDE SEQUENCE [LARGE SCALE GENOMIC DNA]</scope>
    <source>
        <strain evidence="3">1-1 BBBD Race 1</strain>
    </source>
</reference>
<protein>
    <submittedName>
        <fullName evidence="4">CxC1 domain-containing protein</fullName>
    </submittedName>
</protein>
<evidence type="ECO:0000313" key="3">
    <source>
        <dbReference type="EMBL" id="OAV86651.1"/>
    </source>
</evidence>
<dbReference type="InterPro" id="IPR041320">
    <property type="entry name" value="CxC1"/>
</dbReference>
<feature type="domain" description="CxC1-like cysteine cluster associated with KDZ transposases" evidence="2">
    <location>
        <begin position="189"/>
        <end position="290"/>
    </location>
</feature>
<accession>A0A180G1W1</accession>
<dbReference type="EnsemblFungi" id="PTTG_12235-t43_1">
    <property type="protein sequence ID" value="PTTG_12235-t43_1-p1"/>
    <property type="gene ID" value="PTTG_12235"/>
</dbReference>
<evidence type="ECO:0000256" key="1">
    <source>
        <dbReference type="SAM" id="MobiDB-lite"/>
    </source>
</evidence>
<feature type="region of interest" description="Disordered" evidence="1">
    <location>
        <begin position="1"/>
        <end position="60"/>
    </location>
</feature>
<proteinExistence type="predicted"/>
<evidence type="ECO:0000313" key="5">
    <source>
        <dbReference type="Proteomes" id="UP000005240"/>
    </source>
</evidence>
<keyword evidence="5" id="KW-1185">Reference proteome</keyword>
<feature type="compositionally biased region" description="Polar residues" evidence="1">
    <location>
        <begin position="107"/>
        <end position="117"/>
    </location>
</feature>
<reference evidence="4" key="4">
    <citation type="submission" date="2025-05" db="UniProtKB">
        <authorList>
            <consortium name="EnsemblFungi"/>
        </authorList>
    </citation>
    <scope>IDENTIFICATION</scope>
    <source>
        <strain evidence="4">isolate 1-1 / race 1 (BBBD)</strain>
    </source>
</reference>
<dbReference type="Pfam" id="PF18758">
    <property type="entry name" value="KDZ"/>
    <property type="match status" value="1"/>
</dbReference>
<dbReference type="PANTHER" id="PTHR33096:SF1">
    <property type="entry name" value="CXC1-LIKE CYSTEINE CLUSTER ASSOCIATED WITH KDZ TRANSPOSASES DOMAIN-CONTAINING PROTEIN"/>
    <property type="match status" value="1"/>
</dbReference>
<dbReference type="AlphaFoldDB" id="A0A180G1W1"/>
<organism evidence="3">
    <name type="scientific">Puccinia triticina (isolate 1-1 / race 1 (BBBD))</name>
    <name type="common">Brown leaf rust fungus</name>
    <dbReference type="NCBI Taxonomy" id="630390"/>
    <lineage>
        <taxon>Eukaryota</taxon>
        <taxon>Fungi</taxon>
        <taxon>Dikarya</taxon>
        <taxon>Basidiomycota</taxon>
        <taxon>Pucciniomycotina</taxon>
        <taxon>Pucciniomycetes</taxon>
        <taxon>Pucciniales</taxon>
        <taxon>Pucciniaceae</taxon>
        <taxon>Puccinia</taxon>
    </lineage>
</organism>
<dbReference type="InterPro" id="IPR040521">
    <property type="entry name" value="KDZ"/>
</dbReference>
<dbReference type="EMBL" id="ADAS02000922">
    <property type="protein sequence ID" value="OAV86651.1"/>
    <property type="molecule type" value="Genomic_DNA"/>
</dbReference>
<dbReference type="STRING" id="630390.A0A180G1W1"/>
<feature type="compositionally biased region" description="Polar residues" evidence="1">
    <location>
        <begin position="1"/>
        <end position="20"/>
    </location>
</feature>
<dbReference type="OrthoDB" id="2496649at2759"/>
<dbReference type="VEuPathDB" id="FungiDB:PTTG_12235"/>
<dbReference type="Pfam" id="PF18802">
    <property type="entry name" value="CxC1"/>
    <property type="match status" value="1"/>
</dbReference>
<feature type="non-terminal residue" evidence="3">
    <location>
        <position position="466"/>
    </location>
</feature>
<feature type="region of interest" description="Disordered" evidence="1">
    <location>
        <begin position="86"/>
        <end position="126"/>
    </location>
</feature>